<reference evidence="8" key="1">
    <citation type="journal article" date="2017" name="J. Phycol.">
        <title>Analysis of chloroplast genomes and a supermatrix inform reclassification of the Rhodomelaceae (Rhodophyta).</title>
        <authorList>
            <person name="Diaz-Tapia P."/>
            <person name="Maggs C.A."/>
            <person name="West J.A."/>
            <person name="Verbruggen H."/>
        </authorList>
    </citation>
    <scope>NUCLEOTIDE SEQUENCE</scope>
    <source>
        <strain evidence="8">PD508</strain>
    </source>
</reference>
<dbReference type="EMBL" id="MF101424">
    <property type="protein sequence ID" value="ARW62625.1"/>
    <property type="molecule type" value="Genomic_DNA"/>
</dbReference>
<evidence type="ECO:0000256" key="1">
    <source>
        <dbReference type="ARBA" id="ARBA00004141"/>
    </source>
</evidence>
<keyword evidence="6 7" id="KW-0472">Membrane</keyword>
<evidence type="ECO:0000256" key="2">
    <source>
        <dbReference type="ARBA" id="ARBA00007556"/>
    </source>
</evidence>
<evidence type="ECO:0000256" key="4">
    <source>
        <dbReference type="ARBA" id="ARBA00022692"/>
    </source>
</evidence>
<dbReference type="AlphaFoldDB" id="A0A1Z1MA18"/>
<keyword evidence="4 7" id="KW-0812">Transmembrane</keyword>
<dbReference type="PANTHER" id="PTHR30188">
    <property type="entry name" value="ABC TRANSPORTER PERMEASE PROTEIN-RELATED"/>
    <property type="match status" value="1"/>
</dbReference>
<keyword evidence="5 7" id="KW-1133">Transmembrane helix</keyword>
<dbReference type="GO" id="GO:0043190">
    <property type="term" value="C:ATP-binding cassette (ABC) transporter complex"/>
    <property type="evidence" value="ECO:0007669"/>
    <property type="project" value="InterPro"/>
</dbReference>
<dbReference type="RefSeq" id="YP_009394063.1">
    <property type="nucleotide sequence ID" value="NC_035271.1"/>
</dbReference>
<feature type="transmembrane region" description="Helical" evidence="7">
    <location>
        <begin position="194"/>
        <end position="213"/>
    </location>
</feature>
<feature type="transmembrane region" description="Helical" evidence="7">
    <location>
        <begin position="120"/>
        <end position="143"/>
    </location>
</feature>
<comment type="similarity">
    <text evidence="2 7">Belongs to the MlaE permease family.</text>
</comment>
<keyword evidence="8" id="KW-0934">Plastid</keyword>
<keyword evidence="8" id="KW-0150">Chloroplast</keyword>
<dbReference type="PANTHER" id="PTHR30188:SF4">
    <property type="entry name" value="PROTEIN TRIGALACTOSYLDIACYLGLYCEROL 1, CHLOROPLASTIC"/>
    <property type="match status" value="1"/>
</dbReference>
<feature type="transmembrane region" description="Helical" evidence="7">
    <location>
        <begin position="155"/>
        <end position="182"/>
    </location>
</feature>
<evidence type="ECO:0000256" key="6">
    <source>
        <dbReference type="ARBA" id="ARBA00023136"/>
    </source>
</evidence>
<comment type="subcellular location">
    <subcellularLocation>
        <location evidence="1">Membrane</location>
        <topology evidence="1">Multi-pass membrane protein</topology>
    </subcellularLocation>
</comment>
<evidence type="ECO:0000256" key="3">
    <source>
        <dbReference type="ARBA" id="ARBA00022448"/>
    </source>
</evidence>
<sequence length="255" mass="28691">MREFIQRVIWLIKVCSYLFYPFAYQNFEYKALLEQLKVVGPSSLFITMVTSFFISLVFSLQIVKEFLYLNALELVGSVLAISFIRELSPVLTAIILIGKVGSFFTSELATMVVTEQIDALFILGINPVYYLILPRIIAVVIMLPLLNIFSLFTSLISSSFICFTLYSIDPAFFFASVFYSVLYIDLLKSFLKTLVFALFISIISCIWGITTVGGSKGVGSSTTSAVVTCLIFIFISNFILSYLMFDNLISTFQIL</sequence>
<dbReference type="GeneID" id="33355864"/>
<feature type="transmembrane region" description="Helical" evidence="7">
    <location>
        <begin position="225"/>
        <end position="245"/>
    </location>
</feature>
<evidence type="ECO:0000256" key="7">
    <source>
        <dbReference type="RuleBase" id="RU362044"/>
    </source>
</evidence>
<dbReference type="InterPro" id="IPR003453">
    <property type="entry name" value="ABC_MlaE_roteobac"/>
</dbReference>
<organism evidence="8">
    <name type="scientific">Rhodomela confervoides</name>
    <name type="common">Red alga</name>
    <dbReference type="NCBI Taxonomy" id="35163"/>
    <lineage>
        <taxon>Eukaryota</taxon>
        <taxon>Rhodophyta</taxon>
        <taxon>Florideophyceae</taxon>
        <taxon>Rhodymeniophycidae</taxon>
        <taxon>Ceramiales</taxon>
        <taxon>Rhodomelaceae</taxon>
        <taxon>Rhodomela</taxon>
    </lineage>
</organism>
<feature type="transmembrane region" description="Helical" evidence="7">
    <location>
        <begin position="7"/>
        <end position="23"/>
    </location>
</feature>
<proteinExistence type="inferred from homology"/>
<protein>
    <recommendedName>
        <fullName evidence="9">ABC transporter permease</fullName>
    </recommendedName>
</protein>
<dbReference type="InterPro" id="IPR030802">
    <property type="entry name" value="Permease_MalE"/>
</dbReference>
<dbReference type="NCBIfam" id="TIGR00056">
    <property type="entry name" value="MlaE family lipid ABC transporter permease subunit"/>
    <property type="match status" value="1"/>
</dbReference>
<evidence type="ECO:0000256" key="5">
    <source>
        <dbReference type="ARBA" id="ARBA00022989"/>
    </source>
</evidence>
<dbReference type="Pfam" id="PF02405">
    <property type="entry name" value="MlaE"/>
    <property type="match status" value="1"/>
</dbReference>
<dbReference type="GO" id="GO:0005548">
    <property type="term" value="F:phospholipid transporter activity"/>
    <property type="evidence" value="ECO:0007669"/>
    <property type="project" value="TreeGrafter"/>
</dbReference>
<evidence type="ECO:0008006" key="9">
    <source>
        <dbReference type="Google" id="ProtNLM"/>
    </source>
</evidence>
<feature type="transmembrane region" description="Helical" evidence="7">
    <location>
        <begin position="43"/>
        <end position="60"/>
    </location>
</feature>
<accession>A0A1Z1MA18</accession>
<keyword evidence="3" id="KW-0813">Transport</keyword>
<gene>
    <name evidence="8" type="primary">ycf63</name>
</gene>
<name>A0A1Z1MA18_RHOCN</name>
<evidence type="ECO:0000313" key="8">
    <source>
        <dbReference type="EMBL" id="ARW62625.1"/>
    </source>
</evidence>
<geneLocation type="chloroplast" evidence="8"/>